<dbReference type="RefSeq" id="WP_324181311.1">
    <property type="nucleotide sequence ID" value="NZ_BAABAW010000025.1"/>
</dbReference>
<comment type="caution">
    <text evidence="1">The sequence shown here is derived from an EMBL/GenBank/DDBJ whole genome shotgun (WGS) entry which is preliminary data.</text>
</comment>
<evidence type="ECO:0000313" key="2">
    <source>
        <dbReference type="Proteomes" id="UP001327027"/>
    </source>
</evidence>
<name>A0ABU5ZZG3_9FLAO</name>
<sequence length="57" mass="6862">MEFHECNLNIRYDLSIEIWTKVELVYSKMPGWLGYGKDCVEYEGLAVMKTKNTYWHQ</sequence>
<keyword evidence="2" id="KW-1185">Reference proteome</keyword>
<evidence type="ECO:0000313" key="1">
    <source>
        <dbReference type="EMBL" id="MEB3347288.1"/>
    </source>
</evidence>
<organism evidence="1 2">
    <name type="scientific">Aquimarina gracilis</name>
    <dbReference type="NCBI Taxonomy" id="874422"/>
    <lineage>
        <taxon>Bacteria</taxon>
        <taxon>Pseudomonadati</taxon>
        <taxon>Bacteroidota</taxon>
        <taxon>Flavobacteriia</taxon>
        <taxon>Flavobacteriales</taxon>
        <taxon>Flavobacteriaceae</taxon>
        <taxon>Aquimarina</taxon>
    </lineage>
</organism>
<protein>
    <submittedName>
        <fullName evidence="1">Uncharacterized protein</fullName>
    </submittedName>
</protein>
<gene>
    <name evidence="1" type="ORF">U6A24_17565</name>
</gene>
<accession>A0ABU5ZZG3</accession>
<dbReference type="Proteomes" id="UP001327027">
    <property type="component" value="Unassembled WGS sequence"/>
</dbReference>
<dbReference type="EMBL" id="JAYKLX010000008">
    <property type="protein sequence ID" value="MEB3347288.1"/>
    <property type="molecule type" value="Genomic_DNA"/>
</dbReference>
<proteinExistence type="predicted"/>
<reference evidence="1 2" key="1">
    <citation type="journal article" date="2013" name="Int. J. Syst. Evol. Microbiol.">
        <title>Aquimarina gracilis sp. nov., isolated from the gut microflora of a mussel, Mytilus coruscus, and emended description of Aquimarina spongiae.</title>
        <authorList>
            <person name="Park S.C."/>
            <person name="Choe H.N."/>
            <person name="Baik K.S."/>
            <person name="Seong C.N."/>
        </authorList>
    </citation>
    <scope>NUCLEOTIDE SEQUENCE [LARGE SCALE GENOMIC DNA]</scope>
    <source>
        <strain evidence="1 2">PSC32</strain>
    </source>
</reference>